<feature type="compositionally biased region" description="Low complexity" evidence="1">
    <location>
        <begin position="347"/>
        <end position="357"/>
    </location>
</feature>
<feature type="region of interest" description="Disordered" evidence="1">
    <location>
        <begin position="177"/>
        <end position="233"/>
    </location>
</feature>
<sequence length="444" mass="48859">MYMKDGASDAEFSLHQGRNYGVLPCSTRRPTRPPTSIALDDNFDAVTTEVPTEWNGHYRELEYEESISGYQNYVNEIERKMSSEDELHRQEISERKPAALSSARSNGYIYRNESDVGSKGGGKGGGRGGRKILGGAETPQNGRRVTGRKGRIEVFEEKVMQDGPDRTISIWRERVAESSRAGSRMEDDVHSVAKSHVHRRKPSTQSLRRIVSDGPTGNGNNASLSKGAHGVDVQDQKTAKAAYERSEYMVTYRPNPKDGFLTPMLARSESVSTIPYASMGVGPRPFSPEAAPKSPMSPTSPIVKRTHGRPSLDRSEFTMTYPQTPPHTGSTLSSPSPHVPQPMHRQSSSASRKVSGSADLTATPTDGSKATSMSPVELILASCEPSLLHITPILSELGMQRIEHLRAIARLSEDTRNREVKEHALRRGVTVVEWAILLDKLQTL</sequence>
<accession>A0A165MKZ7</accession>
<dbReference type="Proteomes" id="UP000076727">
    <property type="component" value="Unassembled WGS sequence"/>
</dbReference>
<evidence type="ECO:0000313" key="2">
    <source>
        <dbReference type="EMBL" id="KZT65825.1"/>
    </source>
</evidence>
<dbReference type="AlphaFoldDB" id="A0A165MKZ7"/>
<keyword evidence="3" id="KW-1185">Reference proteome</keyword>
<feature type="compositionally biased region" description="Basic and acidic residues" evidence="1">
    <location>
        <begin position="177"/>
        <end position="191"/>
    </location>
</feature>
<feature type="compositionally biased region" description="Polar residues" evidence="1">
    <location>
        <begin position="358"/>
        <end position="371"/>
    </location>
</feature>
<proteinExistence type="predicted"/>
<dbReference type="STRING" id="1314783.A0A165MKZ7"/>
<protein>
    <submittedName>
        <fullName evidence="2">Uncharacterized protein</fullName>
    </submittedName>
</protein>
<feature type="compositionally biased region" description="Polar residues" evidence="1">
    <location>
        <begin position="317"/>
        <end position="336"/>
    </location>
</feature>
<gene>
    <name evidence="2" type="ORF">DAEQUDRAFT_496379</name>
</gene>
<evidence type="ECO:0000313" key="3">
    <source>
        <dbReference type="Proteomes" id="UP000076727"/>
    </source>
</evidence>
<reference evidence="2 3" key="1">
    <citation type="journal article" date="2016" name="Mol. Biol. Evol.">
        <title>Comparative Genomics of Early-Diverging Mushroom-Forming Fungi Provides Insights into the Origins of Lignocellulose Decay Capabilities.</title>
        <authorList>
            <person name="Nagy L.G."/>
            <person name="Riley R."/>
            <person name="Tritt A."/>
            <person name="Adam C."/>
            <person name="Daum C."/>
            <person name="Floudas D."/>
            <person name="Sun H."/>
            <person name="Yadav J.S."/>
            <person name="Pangilinan J."/>
            <person name="Larsson K.H."/>
            <person name="Matsuura K."/>
            <person name="Barry K."/>
            <person name="Labutti K."/>
            <person name="Kuo R."/>
            <person name="Ohm R.A."/>
            <person name="Bhattacharya S.S."/>
            <person name="Shirouzu T."/>
            <person name="Yoshinaga Y."/>
            <person name="Martin F.M."/>
            <person name="Grigoriev I.V."/>
            <person name="Hibbett D.S."/>
        </authorList>
    </citation>
    <scope>NUCLEOTIDE SEQUENCE [LARGE SCALE GENOMIC DNA]</scope>
    <source>
        <strain evidence="2 3">L-15889</strain>
    </source>
</reference>
<dbReference type="EMBL" id="KV429099">
    <property type="protein sequence ID" value="KZT65825.1"/>
    <property type="molecule type" value="Genomic_DNA"/>
</dbReference>
<feature type="region of interest" description="Disordered" evidence="1">
    <location>
        <begin position="85"/>
        <end position="146"/>
    </location>
</feature>
<organism evidence="2 3">
    <name type="scientific">Daedalea quercina L-15889</name>
    <dbReference type="NCBI Taxonomy" id="1314783"/>
    <lineage>
        <taxon>Eukaryota</taxon>
        <taxon>Fungi</taxon>
        <taxon>Dikarya</taxon>
        <taxon>Basidiomycota</taxon>
        <taxon>Agaricomycotina</taxon>
        <taxon>Agaricomycetes</taxon>
        <taxon>Polyporales</taxon>
        <taxon>Fomitopsis</taxon>
    </lineage>
</organism>
<feature type="compositionally biased region" description="Gly residues" evidence="1">
    <location>
        <begin position="118"/>
        <end position="127"/>
    </location>
</feature>
<dbReference type="OrthoDB" id="2989516at2759"/>
<evidence type="ECO:0000256" key="1">
    <source>
        <dbReference type="SAM" id="MobiDB-lite"/>
    </source>
</evidence>
<name>A0A165MKZ7_9APHY</name>
<feature type="compositionally biased region" description="Basic residues" evidence="1">
    <location>
        <begin position="193"/>
        <end position="202"/>
    </location>
</feature>
<feature type="compositionally biased region" description="Basic and acidic residues" evidence="1">
    <location>
        <begin position="85"/>
        <end position="97"/>
    </location>
</feature>
<feature type="region of interest" description="Disordered" evidence="1">
    <location>
        <begin position="285"/>
        <end position="371"/>
    </location>
</feature>